<dbReference type="PANTHER" id="PTHR24369">
    <property type="entry name" value="ANTIGEN BSP, PUTATIVE-RELATED"/>
    <property type="match status" value="1"/>
</dbReference>
<dbReference type="Pfam" id="PF13855">
    <property type="entry name" value="LRR_8"/>
    <property type="match status" value="1"/>
</dbReference>
<dbReference type="PANTHER" id="PTHR24369:SF157">
    <property type="entry name" value="LRRCT DOMAIN-CONTAINING PROTEIN"/>
    <property type="match status" value="1"/>
</dbReference>
<dbReference type="InterPro" id="IPR001611">
    <property type="entry name" value="Leu-rich_rpt"/>
</dbReference>
<evidence type="ECO:0000313" key="5">
    <source>
        <dbReference type="Ensembl" id="ENSECRP00000012280.1"/>
    </source>
</evidence>
<protein>
    <submittedName>
        <fullName evidence="5">Toll-like receptor 2 type-2</fullName>
    </submittedName>
</protein>
<dbReference type="SUPFAM" id="SSF52058">
    <property type="entry name" value="L domain-like"/>
    <property type="match status" value="1"/>
</dbReference>
<keyword evidence="3" id="KW-0472">Membrane</keyword>
<dbReference type="Gene3D" id="3.80.10.10">
    <property type="entry name" value="Ribonuclease Inhibitor"/>
    <property type="match status" value="1"/>
</dbReference>
<evidence type="ECO:0000313" key="6">
    <source>
        <dbReference type="Proteomes" id="UP000694620"/>
    </source>
</evidence>
<feature type="signal peptide" evidence="4">
    <location>
        <begin position="1"/>
        <end position="33"/>
    </location>
</feature>
<accession>A0A8C4S4W9</accession>
<keyword evidence="2" id="KW-0677">Repeat</keyword>
<reference evidence="5" key="1">
    <citation type="submission" date="2021-06" db="EMBL/GenBank/DDBJ databases">
        <authorList>
            <consortium name="Wellcome Sanger Institute Data Sharing"/>
        </authorList>
    </citation>
    <scope>NUCLEOTIDE SEQUENCE [LARGE SCALE GENOMIC DNA]</scope>
</reference>
<dbReference type="PROSITE" id="PS51450">
    <property type="entry name" value="LRR"/>
    <property type="match status" value="2"/>
</dbReference>
<keyword evidence="1" id="KW-0433">Leucine-rich repeat</keyword>
<keyword evidence="4" id="KW-0732">Signal</keyword>
<dbReference type="SMART" id="SM00369">
    <property type="entry name" value="LRR_TYP"/>
    <property type="match status" value="3"/>
</dbReference>
<evidence type="ECO:0000256" key="2">
    <source>
        <dbReference type="ARBA" id="ARBA00022737"/>
    </source>
</evidence>
<reference evidence="5" key="2">
    <citation type="submission" date="2025-08" db="UniProtKB">
        <authorList>
            <consortium name="Ensembl"/>
        </authorList>
    </citation>
    <scope>IDENTIFICATION</scope>
</reference>
<dbReference type="Pfam" id="PF00560">
    <property type="entry name" value="LRR_1"/>
    <property type="match status" value="1"/>
</dbReference>
<feature type="transmembrane region" description="Helical" evidence="3">
    <location>
        <begin position="239"/>
        <end position="261"/>
    </location>
</feature>
<gene>
    <name evidence="5" type="primary">si:ch211-106k21.5</name>
</gene>
<keyword evidence="6" id="KW-1185">Reference proteome</keyword>
<evidence type="ECO:0000256" key="3">
    <source>
        <dbReference type="SAM" id="Phobius"/>
    </source>
</evidence>
<dbReference type="AlphaFoldDB" id="A0A8C4S4W9"/>
<keyword evidence="3" id="KW-1133">Transmembrane helix</keyword>
<name>A0A8C4S4W9_ERPCA</name>
<dbReference type="GO" id="GO:0005886">
    <property type="term" value="C:plasma membrane"/>
    <property type="evidence" value="ECO:0007669"/>
    <property type="project" value="TreeGrafter"/>
</dbReference>
<organism evidence="5 6">
    <name type="scientific">Erpetoichthys calabaricus</name>
    <name type="common">Rope fish</name>
    <name type="synonym">Calamoichthys calabaricus</name>
    <dbReference type="NCBI Taxonomy" id="27687"/>
    <lineage>
        <taxon>Eukaryota</taxon>
        <taxon>Metazoa</taxon>
        <taxon>Chordata</taxon>
        <taxon>Craniata</taxon>
        <taxon>Vertebrata</taxon>
        <taxon>Euteleostomi</taxon>
        <taxon>Actinopterygii</taxon>
        <taxon>Polypteriformes</taxon>
        <taxon>Polypteridae</taxon>
        <taxon>Erpetoichthys</taxon>
    </lineage>
</organism>
<evidence type="ECO:0000256" key="4">
    <source>
        <dbReference type="SAM" id="SignalP"/>
    </source>
</evidence>
<dbReference type="InterPro" id="IPR003591">
    <property type="entry name" value="Leu-rich_rpt_typical-subtyp"/>
</dbReference>
<keyword evidence="3" id="KW-0812">Transmembrane</keyword>
<dbReference type="SMART" id="SM00364">
    <property type="entry name" value="LRR_BAC"/>
    <property type="match status" value="3"/>
</dbReference>
<reference evidence="5" key="3">
    <citation type="submission" date="2025-09" db="UniProtKB">
        <authorList>
            <consortium name="Ensembl"/>
        </authorList>
    </citation>
    <scope>IDENTIFICATION</scope>
</reference>
<dbReference type="InterPro" id="IPR050541">
    <property type="entry name" value="LRR_TM_domain-containing"/>
</dbReference>
<dbReference type="GeneTree" id="ENSGT00960000188290"/>
<proteinExistence type="predicted"/>
<evidence type="ECO:0000256" key="1">
    <source>
        <dbReference type="ARBA" id="ARBA00022614"/>
    </source>
</evidence>
<dbReference type="Proteomes" id="UP000694620">
    <property type="component" value="Chromosome 10"/>
</dbReference>
<sequence length="427" mass="48278">MENTVSRGYKCHLLRMVISWQFLLLSEMALVEGNSRNCSCSLASDFETYDFNMNSQICCLNFSGSTVGTLRWSNFSGMSELKILDLSSSSIEEIIHSDDGSILLEVIYLERNLLKFLPETFLANAPNLRVLHLEENKLQKLPDTFLRESNHLEELYLDFNHLSNLPPGFVKPSLKRLVLSNNTWECSCSLYDELQNYRNLPKAGNGGYELGLKCSTPKHYIGKSLEAMQRSELCRSHGLTALFILLPLCFVLLIMLCWCCGRRKKSKEASFDLAKPETQLATVDRNGTKGFLDRQHHYVPCEVALPNDGEKNILLKNQLMLRPSAALLGSSRDLYEEVEIKLGASVDSLTHPEDSCPASPDLCIEEGDKFMEENKPDVEVVSVTEVLRDSADREKLYLAQSTDYYNLVPGIDLEDSDHCEYENVDLS</sequence>
<dbReference type="InterPro" id="IPR032675">
    <property type="entry name" value="LRR_dom_sf"/>
</dbReference>
<dbReference type="Ensembl" id="ENSECRT00000012482.1">
    <property type="protein sequence ID" value="ENSECRP00000012280.1"/>
    <property type="gene ID" value="ENSECRG00000008173.1"/>
</dbReference>
<feature type="chain" id="PRO_5034615541" evidence="4">
    <location>
        <begin position="34"/>
        <end position="427"/>
    </location>
</feature>